<organism evidence="2 3">
    <name type="scientific">Ditylenchus destructor</name>
    <dbReference type="NCBI Taxonomy" id="166010"/>
    <lineage>
        <taxon>Eukaryota</taxon>
        <taxon>Metazoa</taxon>
        <taxon>Ecdysozoa</taxon>
        <taxon>Nematoda</taxon>
        <taxon>Chromadorea</taxon>
        <taxon>Rhabditida</taxon>
        <taxon>Tylenchina</taxon>
        <taxon>Tylenchomorpha</taxon>
        <taxon>Sphaerularioidea</taxon>
        <taxon>Anguinidae</taxon>
        <taxon>Anguininae</taxon>
        <taxon>Ditylenchus</taxon>
    </lineage>
</organism>
<feature type="transmembrane region" description="Helical" evidence="1">
    <location>
        <begin position="221"/>
        <end position="239"/>
    </location>
</feature>
<name>A0AAD4N942_9BILA</name>
<accession>A0AAD4N942</accession>
<sequence length="247" mass="28718">MSDLGIPECDPAEFVLFYIKNRIEWDGKYIWHDAPHVRDRLTPKCQILKEAALLFEREKVEKLRKLLVPLFEGKRLNFQNFKFILDTCFEKLHERAQRDTKTATNSIASSPMTIPLLVIISFSGFYARRLAELDEEYASRGEWRRDFRREINQISIYASSTIQGKLSTAEDRFAYSWDAFLDDTSRWFNDTKQLLERSRSPTQVSTNLVQQYLGVIMRNSPVIATAATAVFLTGAALFLRRRFLSVS</sequence>
<dbReference type="EMBL" id="JAKKPZ010000009">
    <property type="protein sequence ID" value="KAI1717079.1"/>
    <property type="molecule type" value="Genomic_DNA"/>
</dbReference>
<proteinExistence type="predicted"/>
<keyword evidence="1" id="KW-0472">Membrane</keyword>
<protein>
    <submittedName>
        <fullName evidence="2">Uncharacterized protein</fullName>
    </submittedName>
</protein>
<evidence type="ECO:0000313" key="2">
    <source>
        <dbReference type="EMBL" id="KAI1717079.1"/>
    </source>
</evidence>
<gene>
    <name evidence="2" type="ORF">DdX_06807</name>
</gene>
<evidence type="ECO:0000313" key="3">
    <source>
        <dbReference type="Proteomes" id="UP001201812"/>
    </source>
</evidence>
<dbReference type="Proteomes" id="UP001201812">
    <property type="component" value="Unassembled WGS sequence"/>
</dbReference>
<comment type="caution">
    <text evidence="2">The sequence shown here is derived from an EMBL/GenBank/DDBJ whole genome shotgun (WGS) entry which is preliminary data.</text>
</comment>
<dbReference type="AlphaFoldDB" id="A0AAD4N942"/>
<keyword evidence="1" id="KW-1133">Transmembrane helix</keyword>
<evidence type="ECO:0000256" key="1">
    <source>
        <dbReference type="SAM" id="Phobius"/>
    </source>
</evidence>
<reference evidence="2" key="1">
    <citation type="submission" date="2022-01" db="EMBL/GenBank/DDBJ databases">
        <title>Genome Sequence Resource for Two Populations of Ditylenchus destructor, the Migratory Endoparasitic Phytonematode.</title>
        <authorList>
            <person name="Zhang H."/>
            <person name="Lin R."/>
            <person name="Xie B."/>
        </authorList>
    </citation>
    <scope>NUCLEOTIDE SEQUENCE</scope>
    <source>
        <strain evidence="2">BazhouSP</strain>
    </source>
</reference>
<keyword evidence="1" id="KW-0812">Transmembrane</keyword>
<keyword evidence="3" id="KW-1185">Reference proteome</keyword>